<sequence length="77" mass="7949">MQLKLTTIINSIVMIASAASIVGAVALPEAELLEKRQCLPLNAICTGPLQCCSFPTVGCYGPPGLNSIKRCKVSGSG</sequence>
<dbReference type="OrthoDB" id="10360729at2759"/>
<dbReference type="InParanoid" id="A0A409YR94"/>
<accession>A0A409YR94</accession>
<gene>
    <name evidence="2" type="ORF">CVT24_003278</name>
</gene>
<evidence type="ECO:0000256" key="1">
    <source>
        <dbReference type="SAM" id="Phobius"/>
    </source>
</evidence>
<keyword evidence="1" id="KW-0472">Membrane</keyword>
<proteinExistence type="predicted"/>
<feature type="transmembrane region" description="Helical" evidence="1">
    <location>
        <begin position="6"/>
        <end position="27"/>
    </location>
</feature>
<organism evidence="2 3">
    <name type="scientific">Panaeolus cyanescens</name>
    <dbReference type="NCBI Taxonomy" id="181874"/>
    <lineage>
        <taxon>Eukaryota</taxon>
        <taxon>Fungi</taxon>
        <taxon>Dikarya</taxon>
        <taxon>Basidiomycota</taxon>
        <taxon>Agaricomycotina</taxon>
        <taxon>Agaricomycetes</taxon>
        <taxon>Agaricomycetidae</taxon>
        <taxon>Agaricales</taxon>
        <taxon>Agaricineae</taxon>
        <taxon>Galeropsidaceae</taxon>
        <taxon>Panaeolus</taxon>
    </lineage>
</organism>
<reference evidence="2 3" key="1">
    <citation type="journal article" date="2018" name="Evol. Lett.">
        <title>Horizontal gene cluster transfer increased hallucinogenic mushroom diversity.</title>
        <authorList>
            <person name="Reynolds H.T."/>
            <person name="Vijayakumar V."/>
            <person name="Gluck-Thaler E."/>
            <person name="Korotkin H.B."/>
            <person name="Matheny P.B."/>
            <person name="Slot J.C."/>
        </authorList>
    </citation>
    <scope>NUCLEOTIDE SEQUENCE [LARGE SCALE GENOMIC DNA]</scope>
    <source>
        <strain evidence="2 3">2629</strain>
    </source>
</reference>
<dbReference type="AlphaFoldDB" id="A0A409YR94"/>
<evidence type="ECO:0000313" key="3">
    <source>
        <dbReference type="Proteomes" id="UP000284842"/>
    </source>
</evidence>
<protein>
    <submittedName>
        <fullName evidence="2">Uncharacterized protein</fullName>
    </submittedName>
</protein>
<dbReference type="Proteomes" id="UP000284842">
    <property type="component" value="Unassembled WGS sequence"/>
</dbReference>
<keyword evidence="1" id="KW-1133">Transmembrane helix</keyword>
<evidence type="ECO:0000313" key="2">
    <source>
        <dbReference type="EMBL" id="PPR05538.1"/>
    </source>
</evidence>
<comment type="caution">
    <text evidence="2">The sequence shown here is derived from an EMBL/GenBank/DDBJ whole genome shotgun (WGS) entry which is preliminary data.</text>
</comment>
<name>A0A409YR94_9AGAR</name>
<dbReference type="EMBL" id="NHTK01000795">
    <property type="protein sequence ID" value="PPR05538.1"/>
    <property type="molecule type" value="Genomic_DNA"/>
</dbReference>
<keyword evidence="3" id="KW-1185">Reference proteome</keyword>
<keyword evidence="1" id="KW-0812">Transmembrane</keyword>